<reference evidence="2 3" key="1">
    <citation type="submission" date="2019-08" db="EMBL/GenBank/DDBJ databases">
        <title>The genome of the soybean aphid Biotype 1, its phylome, world population structure and adaptation to the North American continent.</title>
        <authorList>
            <person name="Giordano R."/>
            <person name="Donthu R.K."/>
            <person name="Hernandez A.G."/>
            <person name="Wright C.L."/>
            <person name="Zimin A.V."/>
        </authorList>
    </citation>
    <scope>NUCLEOTIDE SEQUENCE [LARGE SCALE GENOMIC DNA]</scope>
    <source>
        <tissue evidence="2">Whole aphids</tissue>
    </source>
</reference>
<accession>A0A6G0T8I9</accession>
<evidence type="ECO:0000256" key="1">
    <source>
        <dbReference type="SAM" id="Phobius"/>
    </source>
</evidence>
<feature type="transmembrane region" description="Helical" evidence="1">
    <location>
        <begin position="74"/>
        <end position="97"/>
    </location>
</feature>
<evidence type="ECO:0000313" key="3">
    <source>
        <dbReference type="Proteomes" id="UP000475862"/>
    </source>
</evidence>
<protein>
    <submittedName>
        <fullName evidence="2">Uncharacterized protein</fullName>
    </submittedName>
</protein>
<keyword evidence="1" id="KW-0812">Transmembrane</keyword>
<dbReference type="AlphaFoldDB" id="A0A6G0T8I9"/>
<proteinExistence type="predicted"/>
<dbReference type="EMBL" id="VYZN01000053">
    <property type="protein sequence ID" value="KAE9527215.1"/>
    <property type="molecule type" value="Genomic_DNA"/>
</dbReference>
<organism evidence="2 3">
    <name type="scientific">Aphis glycines</name>
    <name type="common">Soybean aphid</name>
    <dbReference type="NCBI Taxonomy" id="307491"/>
    <lineage>
        <taxon>Eukaryota</taxon>
        <taxon>Metazoa</taxon>
        <taxon>Ecdysozoa</taxon>
        <taxon>Arthropoda</taxon>
        <taxon>Hexapoda</taxon>
        <taxon>Insecta</taxon>
        <taxon>Pterygota</taxon>
        <taxon>Neoptera</taxon>
        <taxon>Paraneoptera</taxon>
        <taxon>Hemiptera</taxon>
        <taxon>Sternorrhyncha</taxon>
        <taxon>Aphidomorpha</taxon>
        <taxon>Aphidoidea</taxon>
        <taxon>Aphididae</taxon>
        <taxon>Aphidini</taxon>
        <taxon>Aphis</taxon>
        <taxon>Aphis</taxon>
    </lineage>
</organism>
<dbReference type="Proteomes" id="UP000475862">
    <property type="component" value="Unassembled WGS sequence"/>
</dbReference>
<keyword evidence="1" id="KW-1133">Transmembrane helix</keyword>
<feature type="transmembrane region" description="Helical" evidence="1">
    <location>
        <begin position="117"/>
        <end position="143"/>
    </location>
</feature>
<gene>
    <name evidence="2" type="ORF">AGLY_012913</name>
</gene>
<keyword evidence="3" id="KW-1185">Reference proteome</keyword>
<keyword evidence="1" id="KW-0472">Membrane</keyword>
<name>A0A6G0T8I9_APHGL</name>
<evidence type="ECO:0000313" key="2">
    <source>
        <dbReference type="EMBL" id="KAE9527215.1"/>
    </source>
</evidence>
<feature type="transmembrane region" description="Helical" evidence="1">
    <location>
        <begin position="155"/>
        <end position="173"/>
    </location>
</feature>
<feature type="transmembrane region" description="Helical" evidence="1">
    <location>
        <begin position="20"/>
        <end position="40"/>
    </location>
</feature>
<comment type="caution">
    <text evidence="2">The sequence shown here is derived from an EMBL/GenBank/DDBJ whole genome shotgun (WGS) entry which is preliminary data.</text>
</comment>
<sequence length="185" mass="19927">MSGGTSILRLEFSVSSSPTLSITCSILLSIATVVVALLVVPLSTSSVLLSSFFLLTVSTVFMEGTCCCSEYVICCWDIGIVGCMLFCGITCWLEFALQLVEVAWHSNFEPVIVVAEIASFVEVVDIAALLVVCVVAVVVELLVGFEIETLSFGDLIDLCLIVELILDFVVAYFDLAVEFVETLVD</sequence>